<evidence type="ECO:0000313" key="2">
    <source>
        <dbReference type="Proteomes" id="UP000215086"/>
    </source>
</evidence>
<accession>A0A286RGM0</accession>
<dbReference type="AlphaFoldDB" id="A0A286RGM0"/>
<sequence length="65" mass="7807">MNVLRLWLEWNENYEKLTELMYQQARDFHSLQLMADDLDKLRLRAVAATEVLLKRLNEKATLKTD</sequence>
<protein>
    <submittedName>
        <fullName evidence="1">Uncharacterized protein</fullName>
    </submittedName>
</protein>
<name>A0A286RGM0_9BACT</name>
<dbReference type="Proteomes" id="UP000215086">
    <property type="component" value="Chromosome"/>
</dbReference>
<gene>
    <name evidence="1" type="ORF">THTE_2506</name>
</gene>
<proteinExistence type="predicted"/>
<keyword evidence="2" id="KW-1185">Reference proteome</keyword>
<dbReference type="KEGG" id="ttf:THTE_2506"/>
<dbReference type="RefSeq" id="WP_095415263.1">
    <property type="nucleotide sequence ID" value="NZ_CP018477.1"/>
</dbReference>
<reference evidence="1 2" key="1">
    <citation type="journal article" name="Front. Microbiol.">
        <title>Sugar Metabolism of the First Thermophilic Planctomycete Thermogutta terrifontis: Comparative Genomic and Transcriptomic Approaches.</title>
        <authorList>
            <person name="Elcheninov A.G."/>
            <person name="Menzel P."/>
            <person name="Gudbergsdottir S.R."/>
            <person name="Slesarev A.I."/>
            <person name="Kadnikov V.V."/>
            <person name="Krogh A."/>
            <person name="Bonch-Osmolovskaya E.A."/>
            <person name="Peng X."/>
            <person name="Kublanov I.V."/>
        </authorList>
    </citation>
    <scope>NUCLEOTIDE SEQUENCE [LARGE SCALE GENOMIC DNA]</scope>
    <source>
        <strain evidence="1 2">R1</strain>
    </source>
</reference>
<dbReference type="EMBL" id="CP018477">
    <property type="protein sequence ID" value="ASV75108.1"/>
    <property type="molecule type" value="Genomic_DNA"/>
</dbReference>
<dbReference type="OrthoDB" id="303564at2"/>
<evidence type="ECO:0000313" key="1">
    <source>
        <dbReference type="EMBL" id="ASV75108.1"/>
    </source>
</evidence>
<organism evidence="1 2">
    <name type="scientific">Thermogutta terrifontis</name>
    <dbReference type="NCBI Taxonomy" id="1331910"/>
    <lineage>
        <taxon>Bacteria</taxon>
        <taxon>Pseudomonadati</taxon>
        <taxon>Planctomycetota</taxon>
        <taxon>Planctomycetia</taxon>
        <taxon>Pirellulales</taxon>
        <taxon>Thermoguttaceae</taxon>
        <taxon>Thermogutta</taxon>
    </lineage>
</organism>